<dbReference type="AlphaFoldDB" id="A0AAW1NSJ1"/>
<comment type="caution">
    <text evidence="2">The sequence shown here is derived from an EMBL/GenBank/DDBJ whole genome shotgun (WGS) entry which is preliminary data.</text>
</comment>
<organism evidence="2 3">
    <name type="scientific">Symbiochloris irregularis</name>
    <dbReference type="NCBI Taxonomy" id="706552"/>
    <lineage>
        <taxon>Eukaryota</taxon>
        <taxon>Viridiplantae</taxon>
        <taxon>Chlorophyta</taxon>
        <taxon>core chlorophytes</taxon>
        <taxon>Trebouxiophyceae</taxon>
        <taxon>Trebouxiales</taxon>
        <taxon>Trebouxiaceae</taxon>
        <taxon>Symbiochloris</taxon>
    </lineage>
</organism>
<name>A0AAW1NSJ1_9CHLO</name>
<feature type="compositionally biased region" description="Polar residues" evidence="1">
    <location>
        <begin position="839"/>
        <end position="848"/>
    </location>
</feature>
<gene>
    <name evidence="2" type="ORF">WJX73_008903</name>
</gene>
<reference evidence="2 3" key="1">
    <citation type="journal article" date="2024" name="Nat. Commun.">
        <title>Phylogenomics reveals the evolutionary origins of lichenization in chlorophyte algae.</title>
        <authorList>
            <person name="Puginier C."/>
            <person name="Libourel C."/>
            <person name="Otte J."/>
            <person name="Skaloud P."/>
            <person name="Haon M."/>
            <person name="Grisel S."/>
            <person name="Petersen M."/>
            <person name="Berrin J.G."/>
            <person name="Delaux P.M."/>
            <person name="Dal Grande F."/>
            <person name="Keller J."/>
        </authorList>
    </citation>
    <scope>NUCLEOTIDE SEQUENCE [LARGE SCALE GENOMIC DNA]</scope>
    <source>
        <strain evidence="2 3">SAG 2036</strain>
    </source>
</reference>
<feature type="region of interest" description="Disordered" evidence="1">
    <location>
        <begin position="62"/>
        <end position="90"/>
    </location>
</feature>
<protein>
    <recommendedName>
        <fullName evidence="4">WH2 domain-containing protein</fullName>
    </recommendedName>
</protein>
<feature type="compositionally biased region" description="Low complexity" evidence="1">
    <location>
        <begin position="820"/>
        <end position="838"/>
    </location>
</feature>
<keyword evidence="3" id="KW-1185">Reference proteome</keyword>
<evidence type="ECO:0000313" key="3">
    <source>
        <dbReference type="Proteomes" id="UP001465755"/>
    </source>
</evidence>
<accession>A0AAW1NSJ1</accession>
<feature type="region of interest" description="Disordered" evidence="1">
    <location>
        <begin position="980"/>
        <end position="1020"/>
    </location>
</feature>
<evidence type="ECO:0000256" key="1">
    <source>
        <dbReference type="SAM" id="MobiDB-lite"/>
    </source>
</evidence>
<evidence type="ECO:0000313" key="2">
    <source>
        <dbReference type="EMBL" id="KAK9793006.1"/>
    </source>
</evidence>
<feature type="region of interest" description="Disordered" evidence="1">
    <location>
        <begin position="348"/>
        <end position="437"/>
    </location>
</feature>
<feature type="compositionally biased region" description="Polar residues" evidence="1">
    <location>
        <begin position="525"/>
        <end position="558"/>
    </location>
</feature>
<feature type="region of interest" description="Disordered" evidence="1">
    <location>
        <begin position="183"/>
        <end position="213"/>
    </location>
</feature>
<sequence>MQPVARAQPQPAPDEAICAGIAFLHQLADLLERTATLHEEITGRAANVQTRAQDLTGRCQAVHQQLSTPSAGGKEAAPPSEAPQPSAPFRSPFSLVVGNESVAVRYMSTAESIKPREYTSAVPTMPALAAIGESSRRHTARSAGLLASSSDVQNLMVSGSSWEGARIGTGILDTIQAEEQEGGLLSGHTRGDSASPEAAASSFPAPTQEQDAQAWNGRHVKGTHPATDAASKDQAPVKTIASPLGPYDIQVWMVAIPGPEGSPANDHNLETPRADYGTVVIHNTAKARPAMPDWMDLKTSTYRARTDEEEQARAAEAAEHLMSHRPAAVARHAPGGFTSDSRIQANWGSLGPGRGGPTQGATTMPHSFAPTGQSPMSKPQPAMQQQQWQGVNTAPRQQALLDRAPPSVSTQRPPTHQPPALFNPHGDSPSSTPSHGARIAAHWDASGNPFAAGRPNNSPEIPQASAIRTPIIGGREPRFMRKNTFFDGAPLGRNVPFLNPMQQQKHESQLQRQLSGIHEDLRPTSASARATPQPTMSHASTQGASHTRTHSACSSTGSVTGGHMPQQQPEQSSGQAFNQFEHGSGLGSRAMATTRPGSAALRQRTPPQQERPVTPSDAALQRAIQAGVGSHTKNALALLHSYSNLSDYLVENQEQAPSDQDEPADHPAVYSQRSLPRPSSAHPPSRLAADSHLNSNLNSNPRGASGSSSSSSSEDFYDPDTSPDKFEELMAAPMPWPTLDLEAEEEARRRAHGRSRSQLTGSEFLLQDSAGPLVQHESRASHGLRGEKEPAPKAHQSRTGVSATASHAATQLAQQLKGMSWADVAPPVPAASSDESAPQATSSGSRGSAVQAPPATASVGFKAPPPPPPVPPAGTLGGIPKAPPKAPPLPPKGGLKAAQPMTHLVLQAVQASAPGPAKTPAKAPVIAAGALSDISPADLKGGMARLKPAAARDTPAAAVSKAGPGDDLRTQLMADIRAKAGKLNSINKPSSQRTAAKSPAPRAQHQAGAPAKRSSVEGSSAAKLSGIGLMMAQARNLRQRFYAESTVGDSDSDWEDS</sequence>
<feature type="region of interest" description="Disordered" evidence="1">
    <location>
        <begin position="653"/>
        <end position="901"/>
    </location>
</feature>
<evidence type="ECO:0008006" key="4">
    <source>
        <dbReference type="Google" id="ProtNLM"/>
    </source>
</evidence>
<dbReference type="Proteomes" id="UP001465755">
    <property type="component" value="Unassembled WGS sequence"/>
</dbReference>
<feature type="region of interest" description="Disordered" evidence="1">
    <location>
        <begin position="525"/>
        <end position="617"/>
    </location>
</feature>
<feature type="compositionally biased region" description="Pro residues" evidence="1">
    <location>
        <begin position="863"/>
        <end position="872"/>
    </location>
</feature>
<feature type="compositionally biased region" description="Basic and acidic residues" evidence="1">
    <location>
        <begin position="776"/>
        <end position="792"/>
    </location>
</feature>
<feature type="compositionally biased region" description="Polar residues" evidence="1">
    <location>
        <begin position="692"/>
        <end position="702"/>
    </location>
</feature>
<feature type="compositionally biased region" description="Polar residues" evidence="1">
    <location>
        <begin position="797"/>
        <end position="814"/>
    </location>
</feature>
<dbReference type="EMBL" id="JALJOQ010000155">
    <property type="protein sequence ID" value="KAK9793006.1"/>
    <property type="molecule type" value="Genomic_DNA"/>
</dbReference>
<feature type="compositionally biased region" description="Low complexity" evidence="1">
    <location>
        <begin position="193"/>
        <end position="206"/>
    </location>
</feature>
<feature type="compositionally biased region" description="Pro residues" evidence="1">
    <location>
        <begin position="881"/>
        <end position="891"/>
    </location>
</feature>
<feature type="compositionally biased region" description="Polar residues" evidence="1">
    <location>
        <begin position="565"/>
        <end position="578"/>
    </location>
</feature>
<feature type="compositionally biased region" description="Polar residues" evidence="1">
    <location>
        <begin position="984"/>
        <end position="995"/>
    </location>
</feature>
<proteinExistence type="predicted"/>
<feature type="compositionally biased region" description="Low complexity" evidence="1">
    <location>
        <begin position="373"/>
        <end position="389"/>
    </location>
</feature>